<dbReference type="Pfam" id="PF24916">
    <property type="entry name" value="HEAT_GCN1_fung"/>
    <property type="match status" value="1"/>
</dbReference>
<dbReference type="InterPro" id="IPR034085">
    <property type="entry name" value="TOG"/>
</dbReference>
<protein>
    <submittedName>
        <fullName evidence="5">Armadillo-type protein</fullName>
    </submittedName>
</protein>
<dbReference type="InterPro" id="IPR011989">
    <property type="entry name" value="ARM-like"/>
</dbReference>
<dbReference type="Pfam" id="PF12074">
    <property type="entry name" value="Gcn1_N"/>
    <property type="match status" value="1"/>
</dbReference>
<feature type="domain" description="TOG" evidence="4">
    <location>
        <begin position="1364"/>
        <end position="1599"/>
    </location>
</feature>
<dbReference type="PANTHER" id="PTHR23346:SF7">
    <property type="entry name" value="STALLED RIBOSOME SENSOR GCN1"/>
    <property type="match status" value="1"/>
</dbReference>
<gene>
    <name evidence="5" type="ORF">BDP27DRAFT_1238679</name>
</gene>
<evidence type="ECO:0000256" key="2">
    <source>
        <dbReference type="ARBA" id="ARBA00022737"/>
    </source>
</evidence>
<dbReference type="Pfam" id="PF24987">
    <property type="entry name" value="HEAT_EF3_N"/>
    <property type="match status" value="1"/>
</dbReference>
<dbReference type="SUPFAM" id="SSF48371">
    <property type="entry name" value="ARM repeat"/>
    <property type="match status" value="4"/>
</dbReference>
<dbReference type="Pfam" id="PF23271">
    <property type="entry name" value="HEAT_GCN1"/>
    <property type="match status" value="1"/>
</dbReference>
<dbReference type="EMBL" id="JADNRY010000297">
    <property type="protein sequence ID" value="KAF9059496.1"/>
    <property type="molecule type" value="Genomic_DNA"/>
</dbReference>
<dbReference type="InterPro" id="IPR021133">
    <property type="entry name" value="HEAT_type_2"/>
</dbReference>
<evidence type="ECO:0000313" key="5">
    <source>
        <dbReference type="EMBL" id="KAF9059496.1"/>
    </source>
</evidence>
<feature type="repeat" description="HEAT" evidence="3">
    <location>
        <begin position="2008"/>
        <end position="2046"/>
    </location>
</feature>
<sequence length="2544" mass="278706">MESWQRDKVMDQWSNSMLAAQNILMESKTSVRISFLRDELFPLARHGDLTLSQVLDIFKLLTITYPRYSDGLSQEAVEQVGIVLVRRDEIRGTENGPADEQKMGVAEQIVGWISNEVAHFTKRTSSSYAPSDLFVLLSWCSGIYSVCLEVNPHFTETSSWKSVVGSLAILLDMLCDSNRAKPSLKNGALVRTRRALRSAGDKIPTLISTLLAHIKNSQTPLRFIQLVGVAISVLIRLKSAKEKPTERLPPELKTQLVSLYTGTVLMARSPLPEHLITSLRDFVQYFVSDEDFTTLILPTADKAVLRSPEYSLDVLSAFFETYPHPLTSDSFKKVLVHSINSAKSSNPSIRISSISLFKSLISANEKNKDCDSNLTIAVSELFALPKTGKTSGPEHRVALYSMLASLPPSSVSESIVQTAAPLLAKETHDGAVTVLAGALPSHIGFLLANNKSISSEVTGLIAKEMTSNKPTIRRSFCLLVGSAMWEDQANVSNISEAMLAFVKAVIPALESTLKNVSANPLAGGVLEAYIAVALLLGPLAKSGKFKEVLSKNQVLQAISTVSVKPSFLLWDKVYQKSTDPEEEKWLLRACVAALLFFNVEVSKNEALRTQFGSVFLHLAVNGVSPPIRRDVHSSLENTSALHPKLTNNLVRDAITAFLSRGVPSSSDDRPWSKHSRLSGLLLCTVAFGDDVDTTVKENAVVQSIIIASHELVCGPSRQTWIDMCQKANIDPRALVESHLEKLLKLILDASLSDTKPGFPEASYGAVSTLAFVSPSDVLPRILDQLRDDINVDALNALTEVDFGIWATPEGTTFVDVLSSSKGEVRDMKGKDSEINRWEAELRKSLAEKKAKAAKAPPTLNKQQQALVQAQLSKEADIRANVDKISAKLKRGLYLVRSLIDTMVDEFRMYISPIVILLLDGALHKGSLLVGDLAFDTYLNLARCCSERIDTFRKWTGIAALRCLRPNVVPDDLQVEPLSQLVLRVLHRIRFLSEQVPFDSATFSYIFPLLKHVVSEGGIPTEEPEEMLEQVSLTQDIIKFHCGEFMDVAFPRKQTLELLIHIVRFQPKLSKEASSSLVELGEAIHASALKDEINVLISGTLIQEVYVRNSCLQALHPFDLTDLDWSPELWIVCHDDDDQNARLARHIWEDNGLDVPQSFIQHLLEYLGHENAYVRSSDAAAIAEGVEVWPQSITEVMTILQDYYRDKAKILAPEYDQYGMVIVQSLDQSDPWQARVAVSRGFQLLAPYFTDAEVVPFFRFLIQDEALGDRTPEVRRGMLAAGTAVIDLHGRASIAALISMFEEYLSQPNPATETGDYIKEAVVILFGRVARHLDASDSRIPTIVDRLVEALKTPSEQVQIAVSECLSPLVKFMRPKVSSLVDTLLEDLFNAPKYASRRGAAYGLAGVVKGTGIDGMREFAVISKLRAANEDKKRYEPRQGVMFAFETLSTTLARLFEPYIEYILPLLLTSFGDASTDVREATQDAARVIMGNLSGYGVKLILPSLLSGLDEKQWRSKKGSIELLGMMAYCSPRQLSLSLPIVIPRLTGVLTDSHAQVRAAANKSLKQFGEVISNPEIQGLVPILLKALVDPAKTPNALSSLLKTSFMHYIDHSSLALVVPIIERGLRERGADTKKKAAQIVGNLASLTDSKDFVPYLSQLLPLVHVVLVDPVPEARATAAKALGTLVERMGEVHFPDLVPGLLRTLKTDTSGVDRQGAAQGLSEVLSGLGMERLEGLLPDIIANAQSPRATVREGFMSLLVFLPATFGTRFQPHLPKIIGPILSGLSDTEEYVREAAMRAGRMVITNYSNKAIDLLLPELERGMFDPGWRIRHASITLVGELLFKVSGISGKPSDIDEEEDAIAEAGGADASRRALVEVLGIERRDRLLAALYLVRQDGVVVVRQASIQIWKALVHNTPRTVREILPELINQIIVLSSSSEFEQQETAGRTIGELCRKLGERILGEIMPILRAKALSTDPRSREGVCIVLSEIMENTTDTQREDHEDGIIVIVRECLVDDENDVRTAAARAFDVLQEHIGPKAIDETIPTLLEALRQPGKGSGTALQALREVMSVRASTVFPVLIPTLTATPMTVFNARALASLVTVAGNALSRRLTVILNSIVKVLEGPPKPDEELKEAVDEALEALLGSISDAEGLNTLMLLLLGWATHASPRRRVSALDFFAIFCEVTELDTSLYRVDWIRQLIPSMEDGDVNVHTSAQRCLDMFVKSIPKDELEPLVVPFRRSLESTGAPGHDVPGFSLPKGIAPLVPMIIAGLTTGSNEQREAAAYAIGDLVERTAPDAFKPFVVPFTGPLIRVATQATTYPPAVKTGILSALTSMLERIPLFVKPFFPQLQRTFVKSAGDPASVIVRTKAAKALGVLMKNQPRVDPVITELIGGVQASEEGIAASLVLALANVVEGAVENVGEQAREACVEVVHDAFKENHDESYVQSIASLVVALSIWPDLLQPIVETYLVSGTAASMISSRVVLAVLEAASQDASEGSNLFEKVELMASVVAKVNESCTNERSNIARPAREARELLN</sequence>
<dbReference type="Gene3D" id="1.25.10.10">
    <property type="entry name" value="Leucine-rich Repeat Variant"/>
    <property type="match status" value="6"/>
</dbReference>
<organism evidence="5 6">
    <name type="scientific">Rhodocollybia butyracea</name>
    <dbReference type="NCBI Taxonomy" id="206335"/>
    <lineage>
        <taxon>Eukaryota</taxon>
        <taxon>Fungi</taxon>
        <taxon>Dikarya</taxon>
        <taxon>Basidiomycota</taxon>
        <taxon>Agaricomycotina</taxon>
        <taxon>Agaricomycetes</taxon>
        <taxon>Agaricomycetidae</taxon>
        <taxon>Agaricales</taxon>
        <taxon>Marasmiineae</taxon>
        <taxon>Omphalotaceae</taxon>
        <taxon>Rhodocollybia</taxon>
    </lineage>
</organism>
<dbReference type="GO" id="GO:0019887">
    <property type="term" value="F:protein kinase regulator activity"/>
    <property type="evidence" value="ECO:0007669"/>
    <property type="project" value="TreeGrafter"/>
</dbReference>
<dbReference type="InterPro" id="IPR056809">
    <property type="entry name" value="HEAT_GCN1_fung"/>
</dbReference>
<evidence type="ECO:0000259" key="4">
    <source>
        <dbReference type="SMART" id="SM01349"/>
    </source>
</evidence>
<name>A0A9P5P744_9AGAR</name>
<dbReference type="PROSITE" id="PS50077">
    <property type="entry name" value="HEAT_REPEAT"/>
    <property type="match status" value="3"/>
</dbReference>
<dbReference type="OrthoDB" id="5148094at2759"/>
<comment type="similarity">
    <text evidence="1">Belongs to the GCN1 family.</text>
</comment>
<accession>A0A9P5P744</accession>
<evidence type="ECO:0000256" key="1">
    <source>
        <dbReference type="ARBA" id="ARBA00007366"/>
    </source>
</evidence>
<feature type="repeat" description="HEAT" evidence="3">
    <location>
        <begin position="1659"/>
        <end position="1697"/>
    </location>
</feature>
<dbReference type="GO" id="GO:0006417">
    <property type="term" value="P:regulation of translation"/>
    <property type="evidence" value="ECO:0007669"/>
    <property type="project" value="TreeGrafter"/>
</dbReference>
<dbReference type="Pfam" id="PF24984">
    <property type="entry name" value="HEAT_EF3_GNC1"/>
    <property type="match status" value="1"/>
</dbReference>
<dbReference type="Proteomes" id="UP000772434">
    <property type="component" value="Unassembled WGS sequence"/>
</dbReference>
<dbReference type="PANTHER" id="PTHR23346">
    <property type="entry name" value="TRANSLATIONAL ACTIVATOR GCN1-RELATED"/>
    <property type="match status" value="1"/>
</dbReference>
<dbReference type="InterPro" id="IPR057546">
    <property type="entry name" value="HEAT_GCN1"/>
</dbReference>
<reference evidence="5" key="1">
    <citation type="submission" date="2020-11" db="EMBL/GenBank/DDBJ databases">
        <authorList>
            <consortium name="DOE Joint Genome Institute"/>
            <person name="Ahrendt S."/>
            <person name="Riley R."/>
            <person name="Andreopoulos W."/>
            <person name="Labutti K."/>
            <person name="Pangilinan J."/>
            <person name="Ruiz-Duenas F.J."/>
            <person name="Barrasa J.M."/>
            <person name="Sanchez-Garcia M."/>
            <person name="Camarero S."/>
            <person name="Miyauchi S."/>
            <person name="Serrano A."/>
            <person name="Linde D."/>
            <person name="Babiker R."/>
            <person name="Drula E."/>
            <person name="Ayuso-Fernandez I."/>
            <person name="Pacheco R."/>
            <person name="Padilla G."/>
            <person name="Ferreira P."/>
            <person name="Barriuso J."/>
            <person name="Kellner H."/>
            <person name="Castanera R."/>
            <person name="Alfaro M."/>
            <person name="Ramirez L."/>
            <person name="Pisabarro A.G."/>
            <person name="Kuo A."/>
            <person name="Tritt A."/>
            <person name="Lipzen A."/>
            <person name="He G."/>
            <person name="Yan M."/>
            <person name="Ng V."/>
            <person name="Cullen D."/>
            <person name="Martin F."/>
            <person name="Rosso M.-N."/>
            <person name="Henrissat B."/>
            <person name="Hibbett D."/>
            <person name="Martinez A.T."/>
            <person name="Grigoriev I.V."/>
        </authorList>
    </citation>
    <scope>NUCLEOTIDE SEQUENCE</scope>
    <source>
        <strain evidence="5">AH 40177</strain>
    </source>
</reference>
<comment type="caution">
    <text evidence="5">The sequence shown here is derived from an EMBL/GenBank/DDBJ whole genome shotgun (WGS) entry which is preliminary data.</text>
</comment>
<feature type="repeat" description="HEAT" evidence="3">
    <location>
        <begin position="1541"/>
        <end position="1579"/>
    </location>
</feature>
<evidence type="ECO:0000256" key="3">
    <source>
        <dbReference type="PROSITE-ProRule" id="PRU00103"/>
    </source>
</evidence>
<keyword evidence="2" id="KW-0677">Repeat</keyword>
<keyword evidence="6" id="KW-1185">Reference proteome</keyword>
<evidence type="ECO:0000313" key="6">
    <source>
        <dbReference type="Proteomes" id="UP000772434"/>
    </source>
</evidence>
<dbReference type="GO" id="GO:0034198">
    <property type="term" value="P:cellular response to amino acid starvation"/>
    <property type="evidence" value="ECO:0007669"/>
    <property type="project" value="TreeGrafter"/>
</dbReference>
<dbReference type="InterPro" id="IPR016024">
    <property type="entry name" value="ARM-type_fold"/>
</dbReference>
<dbReference type="GO" id="GO:0005829">
    <property type="term" value="C:cytosol"/>
    <property type="evidence" value="ECO:0007669"/>
    <property type="project" value="TreeGrafter"/>
</dbReference>
<dbReference type="InterPro" id="IPR056810">
    <property type="entry name" value="GNC1-like_N"/>
</dbReference>
<dbReference type="SMART" id="SM01349">
    <property type="entry name" value="TOG"/>
    <property type="match status" value="1"/>
</dbReference>
<dbReference type="Pfam" id="PF24993">
    <property type="entry name" value="GNC1_N"/>
    <property type="match status" value="1"/>
</dbReference>
<dbReference type="InterPro" id="IPR022716">
    <property type="entry name" value="Gcn1_N"/>
</dbReference>
<proteinExistence type="inferred from homology"/>